<evidence type="ECO:0000313" key="9">
    <source>
        <dbReference type="EMBL" id="CAI10695.1"/>
    </source>
</evidence>
<evidence type="ECO:0000256" key="6">
    <source>
        <dbReference type="ARBA" id="ARBA00023134"/>
    </source>
</evidence>
<keyword evidence="4" id="KW-0460">Magnesium</keyword>
<keyword evidence="10" id="KW-1185">Reference proteome</keyword>
<keyword evidence="2" id="KW-0479">Metal-binding</keyword>
<feature type="domain" description="Coenzyme F420:L-glutamate ligase-like" evidence="8">
    <location>
        <begin position="16"/>
        <end position="239"/>
    </location>
</feature>
<dbReference type="GO" id="GO:0005525">
    <property type="term" value="F:GTP binding"/>
    <property type="evidence" value="ECO:0007669"/>
    <property type="project" value="UniProtKB-KW"/>
</dbReference>
<dbReference type="OrthoDB" id="9788295at2"/>
<protein>
    <recommendedName>
        <fullName evidence="8">Coenzyme F420:L-glutamate ligase-like domain-containing protein</fullName>
    </recommendedName>
</protein>
<dbReference type="GO" id="GO:0052618">
    <property type="term" value="F:coenzyme F420-0:L-glutamate ligase activity"/>
    <property type="evidence" value="ECO:0007669"/>
    <property type="project" value="TreeGrafter"/>
</dbReference>
<dbReference type="PANTHER" id="PTHR47917:SF1">
    <property type="entry name" value="COENZYME F420:L-GLUTAMATE LIGASE"/>
    <property type="match status" value="1"/>
</dbReference>
<dbReference type="EMBL" id="CR555308">
    <property type="protein sequence ID" value="CAI10695.1"/>
    <property type="molecule type" value="Genomic_DNA"/>
</dbReference>
<organism evidence="9 10">
    <name type="scientific">Aromatoleum aromaticum (strain DSM 19018 / LMG 30748 / EbN1)</name>
    <name type="common">Azoarcus sp. (strain EbN1)</name>
    <dbReference type="NCBI Taxonomy" id="76114"/>
    <lineage>
        <taxon>Bacteria</taxon>
        <taxon>Pseudomonadati</taxon>
        <taxon>Pseudomonadota</taxon>
        <taxon>Betaproteobacteria</taxon>
        <taxon>Rhodocyclales</taxon>
        <taxon>Rhodocyclaceae</taxon>
        <taxon>Aromatoleum</taxon>
    </lineage>
</organism>
<dbReference type="PANTHER" id="PTHR47917">
    <property type="match status" value="1"/>
</dbReference>
<dbReference type="Pfam" id="PF01996">
    <property type="entry name" value="F420_ligase"/>
    <property type="match status" value="1"/>
</dbReference>
<evidence type="ECO:0000256" key="2">
    <source>
        <dbReference type="ARBA" id="ARBA00022723"/>
    </source>
</evidence>
<dbReference type="GO" id="GO:0046872">
    <property type="term" value="F:metal ion binding"/>
    <property type="evidence" value="ECO:0007669"/>
    <property type="project" value="UniProtKB-KW"/>
</dbReference>
<keyword evidence="7" id="KW-0464">Manganese</keyword>
<keyword evidence="1" id="KW-0436">Ligase</keyword>
<keyword evidence="9" id="KW-0614">Plasmid</keyword>
<dbReference type="InterPro" id="IPR008225">
    <property type="entry name" value="F420-0_g-glutamyl_ligase"/>
</dbReference>
<dbReference type="InterPro" id="IPR002847">
    <property type="entry name" value="F420-0_gamma-glut_ligase-dom"/>
</dbReference>
<evidence type="ECO:0000256" key="1">
    <source>
        <dbReference type="ARBA" id="ARBA00022598"/>
    </source>
</evidence>
<dbReference type="Gene3D" id="3.90.1660.10">
    <property type="entry name" value="CofE-like domain"/>
    <property type="match status" value="1"/>
</dbReference>
<keyword evidence="5" id="KW-0630">Potassium</keyword>
<proteinExistence type="predicted"/>
<geneLocation type="plasmid" evidence="10">
    <name>pAzo2</name>
</geneLocation>
<evidence type="ECO:0000256" key="5">
    <source>
        <dbReference type="ARBA" id="ARBA00022958"/>
    </source>
</evidence>
<dbReference type="Gene3D" id="3.30.1330.100">
    <property type="entry name" value="CofE-like"/>
    <property type="match status" value="1"/>
</dbReference>
<evidence type="ECO:0000256" key="7">
    <source>
        <dbReference type="ARBA" id="ARBA00023211"/>
    </source>
</evidence>
<reference evidence="9 10" key="1">
    <citation type="journal article" date="2005" name="Arch. Microbiol.">
        <title>The genome sequence of an anaerobic aromatic-degrading denitrifying bacterium, strain EbN1.</title>
        <authorList>
            <person name="Rabus R."/>
            <person name="Kube M."/>
            <person name="Heider J."/>
            <person name="Beck A."/>
            <person name="Heitmann K."/>
            <person name="Widdel F."/>
            <person name="Reinhardt R."/>
        </authorList>
    </citation>
    <scope>NUCLEOTIDE SEQUENCE [LARGE SCALE GENOMIC DNA]</scope>
    <source>
        <strain evidence="9 10">EbN1</strain>
        <plasmid evidence="10">Plasmid pAzo2</plasmid>
    </source>
</reference>
<evidence type="ECO:0000256" key="3">
    <source>
        <dbReference type="ARBA" id="ARBA00022741"/>
    </source>
</evidence>
<dbReference type="AlphaFoldDB" id="Q5NW69"/>
<dbReference type="NCBIfam" id="TIGR01916">
    <property type="entry name" value="F420_cofE"/>
    <property type="match status" value="1"/>
</dbReference>
<evidence type="ECO:0000256" key="4">
    <source>
        <dbReference type="ARBA" id="ARBA00022842"/>
    </source>
</evidence>
<evidence type="ECO:0000259" key="8">
    <source>
        <dbReference type="Pfam" id="PF01996"/>
    </source>
</evidence>
<accession>Q5NW69</accession>
<name>Q5NW69_AROAE</name>
<dbReference type="RefSeq" id="WP_011254949.1">
    <property type="nucleotide sequence ID" value="NC_006824.1"/>
</dbReference>
<dbReference type="Proteomes" id="UP000006552">
    <property type="component" value="Plasmid 2"/>
</dbReference>
<sequence>MARQPAAMSLRALAGIPLVKPGDDLTEIILGGLAASDAELAPGDVVVLAQKIVSKAECRQVALGSVTPSAQALELAAATGKEPRLVELILRESTEVVRSCPGVIVVAHRLGMVMANAGIDQSNVDHDGVQDPGEEHALLLPLDPDDTCRQIRASLRESCGVDVAVVIIDSFGRAWRNGTVGTAIGVSGLPGLLDLRGESDLFGRALRTSELGLADEVAAAASLVMGQASEGRPVVLVRGVPYERREGSAAELIRSKHRDMFR</sequence>
<dbReference type="SUPFAM" id="SSF144010">
    <property type="entry name" value="CofE-like"/>
    <property type="match status" value="1"/>
</dbReference>
<dbReference type="KEGG" id="eba:p2A347"/>
<gene>
    <name evidence="9" type="ORF">p2A347</name>
</gene>
<evidence type="ECO:0000313" key="10">
    <source>
        <dbReference type="Proteomes" id="UP000006552"/>
    </source>
</evidence>
<dbReference type="eggNOG" id="COG1478">
    <property type="taxonomic scope" value="Bacteria"/>
</dbReference>
<keyword evidence="3" id="KW-0547">Nucleotide-binding</keyword>
<dbReference type="HOGENOM" id="CLU_051152_1_1_4"/>
<keyword evidence="6" id="KW-0342">GTP-binding</keyword>